<proteinExistence type="predicted"/>
<reference evidence="1 2" key="1">
    <citation type="journal article" date="2012" name="BMC Genomics">
        <title>Comparative genomics of the white-rot fungi, Phanerochaete carnosa and P. chrysosporium, to elucidate the genetic basis of the distinct wood types they colonize.</title>
        <authorList>
            <person name="Suzuki H."/>
            <person name="MacDonald J."/>
            <person name="Syed K."/>
            <person name="Salamov A."/>
            <person name="Hori C."/>
            <person name="Aerts A."/>
            <person name="Henrissat B."/>
            <person name="Wiebenga A."/>
            <person name="vanKuyk P.A."/>
            <person name="Barry K."/>
            <person name="Lindquist E."/>
            <person name="LaButti K."/>
            <person name="Lapidus A."/>
            <person name="Lucas S."/>
            <person name="Coutinho P."/>
            <person name="Gong Y."/>
            <person name="Samejima M."/>
            <person name="Mahadevan R."/>
            <person name="Abou-Zaid M."/>
            <person name="de Vries R.P."/>
            <person name="Igarashi K."/>
            <person name="Yadav J.S."/>
            <person name="Grigoriev I.V."/>
            <person name="Master E.R."/>
        </authorList>
    </citation>
    <scope>NUCLEOTIDE SEQUENCE [LARGE SCALE GENOMIC DNA]</scope>
    <source>
        <strain evidence="1 2">HHB-10118-sp</strain>
    </source>
</reference>
<dbReference type="GeneID" id="18919757"/>
<name>K5VUF8_PHACS</name>
<dbReference type="InParanoid" id="K5VUF8"/>
<keyword evidence="2" id="KW-1185">Reference proteome</keyword>
<evidence type="ECO:0000313" key="1">
    <source>
        <dbReference type="EMBL" id="EKM50219.1"/>
    </source>
</evidence>
<sequence>MTPEAGEVLTIGDSETVIWNVSLVPRRAPNISRIDLYRNTTVGMADFTANLAENVDPRLGTVDYVVPDVEPGSYFVTIGDVEGASSDIFHIAPRDTTPNIIIPNTDTVWTAGGEGFIAWNASGLPAHPGPIKQFLLCNDPFHSGVVLASNIDPTLGNITVQVPADSTPEMYFIRRAFCAAVDSWVPLIMSRTTAEGKNPTEWRFKIIAA</sequence>
<accession>K5VUF8</accession>
<dbReference type="Proteomes" id="UP000008370">
    <property type="component" value="Unassembled WGS sequence"/>
</dbReference>
<dbReference type="OrthoDB" id="10511945at2759"/>
<dbReference type="AlphaFoldDB" id="K5VUF8"/>
<dbReference type="EMBL" id="JH930479">
    <property type="protein sequence ID" value="EKM50219.1"/>
    <property type="molecule type" value="Genomic_DNA"/>
</dbReference>
<gene>
    <name evidence="1" type="ORF">PHACADRAFT_33031</name>
</gene>
<evidence type="ECO:0000313" key="2">
    <source>
        <dbReference type="Proteomes" id="UP000008370"/>
    </source>
</evidence>
<dbReference type="KEGG" id="pco:PHACADRAFT_33031"/>
<dbReference type="RefSeq" id="XP_007401108.1">
    <property type="nucleotide sequence ID" value="XM_007401046.1"/>
</dbReference>
<dbReference type="HOGENOM" id="CLU_1315795_0_0_1"/>
<protein>
    <submittedName>
        <fullName evidence="1">Uncharacterized protein</fullName>
    </submittedName>
</protein>
<organism evidence="1 2">
    <name type="scientific">Phanerochaete carnosa (strain HHB-10118-sp)</name>
    <name type="common">White-rot fungus</name>
    <name type="synonym">Peniophora carnosa</name>
    <dbReference type="NCBI Taxonomy" id="650164"/>
    <lineage>
        <taxon>Eukaryota</taxon>
        <taxon>Fungi</taxon>
        <taxon>Dikarya</taxon>
        <taxon>Basidiomycota</taxon>
        <taxon>Agaricomycotina</taxon>
        <taxon>Agaricomycetes</taxon>
        <taxon>Polyporales</taxon>
        <taxon>Phanerochaetaceae</taxon>
        <taxon>Phanerochaete</taxon>
    </lineage>
</organism>